<feature type="compositionally biased region" description="Low complexity" evidence="1">
    <location>
        <begin position="347"/>
        <end position="361"/>
    </location>
</feature>
<sequence length="401" mass="43267">MDDDQLSLGFTGRHRSPLMRRLAAMVAPIATDAGAVIDDEQMLDVARAVCDAFSHDDAIGGLTRSEIGARINGACSRDLLDARIGVFVRMELLRPILDKKHQQRYVLAPAGLVGVLIVDRFSTRVGVEELLALLDRTASALERHEADAPAVRAALDSCRAMFAVFANELGRLVATAPLDELLEERRFHDDSSFMVRVGDLQRLVTDQFPELDPSAYKLLLEAQRYIGAVEDVLGRVLDEGGEARNFSLLDPEEYLNAARTATVAQLGEVAADIAFDPALPWVDAGAVIEAVEKYRPRRTVRTRPPEPPAPSAEDPVAQMQARTDASTRRRALQAEALLGGARTKITSAASAARSSPSPSLANWPGSAGPSPTPTDHACTTSVEEAAGTIRHPRARTSAVRL</sequence>
<dbReference type="AlphaFoldDB" id="A0A9E6XW33"/>
<dbReference type="KEGG" id="sbae:DSM104329_01903"/>
<dbReference type="EMBL" id="CP087164">
    <property type="protein sequence ID" value="UGS35510.1"/>
    <property type="molecule type" value="Genomic_DNA"/>
</dbReference>
<keyword evidence="3" id="KW-1185">Reference proteome</keyword>
<reference evidence="2" key="1">
    <citation type="journal article" date="2022" name="Int. J. Syst. Evol. Microbiol.">
        <title>Pseudomonas aegrilactucae sp. nov. and Pseudomonas morbosilactucae sp. nov., pathogens causing bacterial rot of lettuce in Japan.</title>
        <authorList>
            <person name="Sawada H."/>
            <person name="Fujikawa T."/>
            <person name="Satou M."/>
        </authorList>
    </citation>
    <scope>NUCLEOTIDE SEQUENCE</scope>
    <source>
        <strain evidence="2">0166_1</strain>
    </source>
</reference>
<dbReference type="Proteomes" id="UP001162834">
    <property type="component" value="Chromosome"/>
</dbReference>
<evidence type="ECO:0000256" key="1">
    <source>
        <dbReference type="SAM" id="MobiDB-lite"/>
    </source>
</evidence>
<protein>
    <submittedName>
        <fullName evidence="2">Uncharacterized protein</fullName>
    </submittedName>
</protein>
<name>A0A9E6XW33_9ACTN</name>
<feature type="region of interest" description="Disordered" evidence="1">
    <location>
        <begin position="347"/>
        <end position="401"/>
    </location>
</feature>
<proteinExistence type="predicted"/>
<evidence type="ECO:0000313" key="2">
    <source>
        <dbReference type="EMBL" id="UGS35510.1"/>
    </source>
</evidence>
<organism evidence="2 3">
    <name type="scientific">Capillimicrobium parvum</name>
    <dbReference type="NCBI Taxonomy" id="2884022"/>
    <lineage>
        <taxon>Bacteria</taxon>
        <taxon>Bacillati</taxon>
        <taxon>Actinomycetota</taxon>
        <taxon>Thermoleophilia</taxon>
        <taxon>Solirubrobacterales</taxon>
        <taxon>Capillimicrobiaceae</taxon>
        <taxon>Capillimicrobium</taxon>
    </lineage>
</organism>
<gene>
    <name evidence="2" type="ORF">DSM104329_01903</name>
</gene>
<evidence type="ECO:0000313" key="3">
    <source>
        <dbReference type="Proteomes" id="UP001162834"/>
    </source>
</evidence>
<accession>A0A9E6XW33</accession>
<feature type="region of interest" description="Disordered" evidence="1">
    <location>
        <begin position="298"/>
        <end position="329"/>
    </location>
</feature>